<protein>
    <submittedName>
        <fullName evidence="2">Uncharacterized protein</fullName>
    </submittedName>
</protein>
<proteinExistence type="predicted"/>
<gene>
    <name evidence="1" type="ORF">GL50803_00116574</name>
    <name evidence="2" type="ORF">GL50803_00116575</name>
</gene>
<dbReference type="VEuPathDB" id="GiardiaDB:GL50803_116575"/>
<evidence type="ECO:0000313" key="1">
    <source>
        <dbReference type="EMBL" id="KAE8304728.1"/>
    </source>
</evidence>
<evidence type="ECO:0000313" key="3">
    <source>
        <dbReference type="Proteomes" id="UP000001548"/>
    </source>
</evidence>
<organism evidence="2 3">
    <name type="scientific">Giardia intestinalis (strain ATCC 50803 / WB clone C6)</name>
    <name type="common">Giardia lamblia</name>
    <dbReference type="NCBI Taxonomy" id="184922"/>
    <lineage>
        <taxon>Eukaryota</taxon>
        <taxon>Metamonada</taxon>
        <taxon>Diplomonadida</taxon>
        <taxon>Hexamitidae</taxon>
        <taxon>Giardiinae</taxon>
        <taxon>Giardia</taxon>
    </lineage>
</organism>
<keyword evidence="3" id="KW-1185">Reference proteome</keyword>
<dbReference type="EMBL" id="AACB03000001">
    <property type="protein sequence ID" value="KAE8304799.1"/>
    <property type="molecule type" value="Genomic_DNA"/>
</dbReference>
<sequence>MRPSAQSVRTTPAPGSGACALARESSSLEEIALSAQRTNQGACTACSNSVKPFLLYGGCSEDRLYICSRPCSESGSNACEQWSSASGWIFSKNAGAMETDICAMTLQMGAFLAVPRVGTITV</sequence>
<dbReference type="AlphaFoldDB" id="D3KHX1"/>
<reference evidence="2" key="2">
    <citation type="submission" date="2019-07" db="EMBL/GenBank/DDBJ databases">
        <title>New Giardia intestinalis WB genome in near-complete chromosomes.</title>
        <authorList>
            <person name="Xu F."/>
            <person name="Jex A."/>
            <person name="Svard S.G."/>
        </authorList>
    </citation>
    <scope>NUCLEOTIDE SEQUENCE</scope>
    <source>
        <strain evidence="2">WB C6</strain>
    </source>
</reference>
<comment type="caution">
    <text evidence="2">The sequence shown here is derived from an EMBL/GenBank/DDBJ whole genome shotgun (WGS) entry which is preliminary data.</text>
</comment>
<evidence type="ECO:0000313" key="2">
    <source>
        <dbReference type="EMBL" id="KAE8304799.1"/>
    </source>
</evidence>
<dbReference type="EMBL" id="AACB03000001">
    <property type="protein sequence ID" value="KAE8304728.1"/>
    <property type="molecule type" value="Genomic_DNA"/>
</dbReference>
<dbReference type="VEuPathDB" id="GiardiaDB:GL50803_116574"/>
<dbReference type="HOGENOM" id="CLU_2031109_0_0_1"/>
<accession>D3KHX1</accession>
<reference evidence="2 3" key="1">
    <citation type="journal article" date="2007" name="Science">
        <title>Genomic minimalism in the early diverging intestinal parasite Giardia lamblia.</title>
        <authorList>
            <person name="Morrison H.G."/>
            <person name="McArthur A.G."/>
            <person name="Gillin F.D."/>
            <person name="Aley S.B."/>
            <person name="Adam R.D."/>
            <person name="Olsen G.J."/>
            <person name="Best A.A."/>
            <person name="Cande W.Z."/>
            <person name="Chen F."/>
            <person name="Cipriano M.J."/>
            <person name="Davids B.J."/>
            <person name="Dawson S.C."/>
            <person name="Elmendorf H.G."/>
            <person name="Hehl A.B."/>
            <person name="Holder M.E."/>
            <person name="Huse S.M."/>
            <person name="Kim U.U."/>
            <person name="Lasek-Nesselquist E."/>
            <person name="Manning G."/>
            <person name="Nigam A."/>
            <person name="Nixon J.E."/>
            <person name="Palm D."/>
            <person name="Passamaneck N.E."/>
            <person name="Prabhu A."/>
            <person name="Reich C.I."/>
            <person name="Reiner D.S."/>
            <person name="Samuelson J."/>
            <person name="Svard S.G."/>
            <person name="Sogin M.L."/>
        </authorList>
    </citation>
    <scope>NUCLEOTIDE SEQUENCE [LARGE SCALE GENOMIC DNA]</scope>
    <source>
        <strain evidence="3">ATCC 50803 / WB clone C6</strain>
        <strain evidence="2">WB C6</strain>
    </source>
</reference>
<name>D3KHX1_GIAIC</name>
<dbReference type="Proteomes" id="UP000001548">
    <property type="component" value="Unassembled WGS sequence"/>
</dbReference>